<dbReference type="SUPFAM" id="SSF103481">
    <property type="entry name" value="Multidrug resistance efflux transporter EmrE"/>
    <property type="match status" value="1"/>
</dbReference>
<evidence type="ECO:0000256" key="2">
    <source>
        <dbReference type="ARBA" id="ARBA00022448"/>
    </source>
</evidence>
<evidence type="ECO:0000313" key="10">
    <source>
        <dbReference type="EMBL" id="RNL64682.1"/>
    </source>
</evidence>
<dbReference type="Pfam" id="PF00893">
    <property type="entry name" value="Multi_Drug_Res"/>
    <property type="match status" value="1"/>
</dbReference>
<sequence length="111" mass="11737">MNAYIYLAIAIISEVIATSALKSSDGFSKLMPSIAVVLGYGIAFYCLSIVLRTMPVGITYAIWSGLGVVLIAIVGLLYYGQRLDLPALLGMCLIVAGVVVINVLSNSVTHQ</sequence>
<proteinExistence type="inferred from homology"/>
<keyword evidence="5 9" id="KW-1133">Transmembrane helix</keyword>
<evidence type="ECO:0000256" key="4">
    <source>
        <dbReference type="ARBA" id="ARBA00022692"/>
    </source>
</evidence>
<gene>
    <name evidence="10" type="ORF">D0911_07910</name>
</gene>
<dbReference type="InterPro" id="IPR000390">
    <property type="entry name" value="Small_drug/metabolite_transptr"/>
</dbReference>
<feature type="transmembrane region" description="Helical" evidence="9">
    <location>
        <begin position="58"/>
        <end position="79"/>
    </location>
</feature>
<keyword evidence="11" id="KW-1185">Reference proteome</keyword>
<evidence type="ECO:0000256" key="6">
    <source>
        <dbReference type="ARBA" id="ARBA00023136"/>
    </source>
</evidence>
<comment type="caution">
    <text evidence="10">The sequence shown here is derived from an EMBL/GenBank/DDBJ whole genome shotgun (WGS) entry which is preliminary data.</text>
</comment>
<dbReference type="InterPro" id="IPR037185">
    <property type="entry name" value="EmrE-like"/>
</dbReference>
<evidence type="ECO:0000313" key="11">
    <source>
        <dbReference type="Proteomes" id="UP000274695"/>
    </source>
</evidence>
<evidence type="ECO:0000256" key="7">
    <source>
        <dbReference type="ARBA" id="ARBA00038032"/>
    </source>
</evidence>
<comment type="subcellular location">
    <subcellularLocation>
        <location evidence="1 8">Cell membrane</location>
        <topology evidence="1 8">Multi-pass membrane protein</topology>
    </subcellularLocation>
</comment>
<comment type="similarity">
    <text evidence="7 8">Belongs to the drug/metabolite transporter (DMT) superfamily. Small multidrug resistance (SMR) (TC 2.A.7.1) family.</text>
</comment>
<protein>
    <submittedName>
        <fullName evidence="10">QacE family quaternary ammonium compound efflux SMR transporter</fullName>
    </submittedName>
</protein>
<organism evidence="10 11">
    <name type="scientific">Zhongshania marina</name>
    <dbReference type="NCBI Taxonomy" id="2304603"/>
    <lineage>
        <taxon>Bacteria</taxon>
        <taxon>Pseudomonadati</taxon>
        <taxon>Pseudomonadota</taxon>
        <taxon>Gammaproteobacteria</taxon>
        <taxon>Cellvibrionales</taxon>
        <taxon>Spongiibacteraceae</taxon>
        <taxon>Zhongshania</taxon>
    </lineage>
</organism>
<dbReference type="PANTHER" id="PTHR30561:SF1">
    <property type="entry name" value="MULTIDRUG TRANSPORTER EMRE"/>
    <property type="match status" value="1"/>
</dbReference>
<feature type="transmembrane region" description="Helical" evidence="9">
    <location>
        <begin position="33"/>
        <end position="51"/>
    </location>
</feature>
<dbReference type="RefSeq" id="WP_123182182.1">
    <property type="nucleotide sequence ID" value="NZ_RHGB01000007.1"/>
</dbReference>
<dbReference type="InterPro" id="IPR045324">
    <property type="entry name" value="Small_multidrug_res"/>
</dbReference>
<dbReference type="Proteomes" id="UP000274695">
    <property type="component" value="Unassembled WGS sequence"/>
</dbReference>
<feature type="transmembrane region" description="Helical" evidence="9">
    <location>
        <begin position="85"/>
        <end position="104"/>
    </location>
</feature>
<evidence type="ECO:0000256" key="5">
    <source>
        <dbReference type="ARBA" id="ARBA00022989"/>
    </source>
</evidence>
<keyword evidence="2" id="KW-0813">Transport</keyword>
<accession>A0ABX9W521</accession>
<reference evidence="10 11" key="1">
    <citation type="submission" date="2018-10" db="EMBL/GenBank/DDBJ databases">
        <title>Draft genome sequence of Zhongshania sp. DSW25-10.</title>
        <authorList>
            <person name="Oh J."/>
        </authorList>
    </citation>
    <scope>NUCLEOTIDE SEQUENCE [LARGE SCALE GENOMIC DNA]</scope>
    <source>
        <strain evidence="10 11">DSW25-10</strain>
    </source>
</reference>
<evidence type="ECO:0000256" key="8">
    <source>
        <dbReference type="RuleBase" id="RU003942"/>
    </source>
</evidence>
<keyword evidence="6 9" id="KW-0472">Membrane</keyword>
<dbReference type="PANTHER" id="PTHR30561">
    <property type="entry name" value="SMR FAMILY PROTON-DEPENDENT DRUG EFFLUX TRANSPORTER SUGE"/>
    <property type="match status" value="1"/>
</dbReference>
<keyword evidence="4 8" id="KW-0812">Transmembrane</keyword>
<evidence type="ECO:0000256" key="9">
    <source>
        <dbReference type="SAM" id="Phobius"/>
    </source>
</evidence>
<dbReference type="EMBL" id="RHGB01000007">
    <property type="protein sequence ID" value="RNL64682.1"/>
    <property type="molecule type" value="Genomic_DNA"/>
</dbReference>
<evidence type="ECO:0000256" key="1">
    <source>
        <dbReference type="ARBA" id="ARBA00004651"/>
    </source>
</evidence>
<evidence type="ECO:0000256" key="3">
    <source>
        <dbReference type="ARBA" id="ARBA00022475"/>
    </source>
</evidence>
<dbReference type="Gene3D" id="1.10.3730.20">
    <property type="match status" value="1"/>
</dbReference>
<name>A0ABX9W521_9GAMM</name>
<keyword evidence="3" id="KW-1003">Cell membrane</keyword>